<protein>
    <submittedName>
        <fullName evidence="2">Uncharacterized protein</fullName>
    </submittedName>
</protein>
<feature type="compositionally biased region" description="Low complexity" evidence="1">
    <location>
        <begin position="37"/>
        <end position="46"/>
    </location>
</feature>
<reference evidence="2 3" key="1">
    <citation type="journal article" date="2013" name="PLoS ONE">
        <title>Assembly-driven community genomics of a hypersaline microbial ecosystem.</title>
        <authorList>
            <person name="Podell S."/>
            <person name="Ugalde J.A."/>
            <person name="Narasingarao P."/>
            <person name="Banfield J.F."/>
            <person name="Heidelberg K.B."/>
            <person name="Allen E.E."/>
        </authorList>
    </citation>
    <scope>NUCLEOTIDE SEQUENCE [LARGE SCALE GENOMIC DNA]</scope>
    <source>
        <strain evidence="3">J07HQW1</strain>
    </source>
</reference>
<name>U1N6V6_9EURY</name>
<evidence type="ECO:0000313" key="2">
    <source>
        <dbReference type="EMBL" id="ERG92198.1"/>
    </source>
</evidence>
<feature type="compositionally biased region" description="Polar residues" evidence="1">
    <location>
        <begin position="209"/>
        <end position="226"/>
    </location>
</feature>
<proteinExistence type="predicted"/>
<dbReference type="Proteomes" id="UP000030649">
    <property type="component" value="Unassembled WGS sequence"/>
</dbReference>
<feature type="compositionally biased region" description="Polar residues" evidence="1">
    <location>
        <begin position="86"/>
        <end position="96"/>
    </location>
</feature>
<feature type="compositionally biased region" description="Acidic residues" evidence="1">
    <location>
        <begin position="134"/>
        <end position="145"/>
    </location>
</feature>
<dbReference type="AlphaFoldDB" id="U1N6V6"/>
<feature type="compositionally biased region" description="Polar residues" evidence="1">
    <location>
        <begin position="10"/>
        <end position="22"/>
    </location>
</feature>
<feature type="compositionally biased region" description="Low complexity" evidence="1">
    <location>
        <begin position="109"/>
        <end position="133"/>
    </location>
</feature>
<evidence type="ECO:0000313" key="3">
    <source>
        <dbReference type="Proteomes" id="UP000030649"/>
    </source>
</evidence>
<accession>U1N6V6</accession>
<feature type="compositionally biased region" description="Acidic residues" evidence="1">
    <location>
        <begin position="291"/>
        <end position="311"/>
    </location>
</feature>
<organism evidence="2 3">
    <name type="scientific">Haloquadratum walsbyi J07HQW1</name>
    <dbReference type="NCBI Taxonomy" id="1238424"/>
    <lineage>
        <taxon>Archaea</taxon>
        <taxon>Methanobacteriati</taxon>
        <taxon>Methanobacteriota</taxon>
        <taxon>Stenosarchaea group</taxon>
        <taxon>Halobacteria</taxon>
        <taxon>Halobacteriales</taxon>
        <taxon>Haloferacaceae</taxon>
        <taxon>Haloquadratum</taxon>
    </lineage>
</organism>
<evidence type="ECO:0000256" key="1">
    <source>
        <dbReference type="SAM" id="MobiDB-lite"/>
    </source>
</evidence>
<feature type="region of interest" description="Disordered" evidence="1">
    <location>
        <begin position="1"/>
        <end position="326"/>
    </location>
</feature>
<feature type="compositionally biased region" description="Polar residues" evidence="1">
    <location>
        <begin position="280"/>
        <end position="290"/>
    </location>
</feature>
<sequence length="388" mass="40799">MQPAADGDSSVESSTEPDQYQTPDPIGTETDAENGVTTTKQRQTTETETETESESEAANAIADDDSLADFPGGSTGGDEPTETVDDITQNADSTETQLDREIQREVDESTISTAADNTSTSTSASNSDIVSGDEGSDAEPDDPDDSSTVGSATTEGDITADPTEMYEFDDDERAEIENEFGTEFSTGNEVDAPGSADIDVPTAPDADPSDNQPSAEVTSDASNTDSADVDPHETPAQPDIDTDIDTDTQTEADADTDVPLDDISEEDTITSDDLGDFETETNFASASPDDNSPEIETETETESESETETSEESTQVTDSDDTQDVDLEQAAVSVMSELDDGDGATREAVIDAVVDMYDVSPDAVETAIQSALMSGRCYESGDDALKAI</sequence>
<dbReference type="HOGENOM" id="CLU_710988_0_0_2"/>
<dbReference type="EMBL" id="KE356560">
    <property type="protein sequence ID" value="ERG92198.1"/>
    <property type="molecule type" value="Genomic_DNA"/>
</dbReference>
<dbReference type="STRING" id="1238424.J07HQW1_02233"/>
<feature type="compositionally biased region" description="Acidic residues" evidence="1">
    <location>
        <begin position="164"/>
        <end position="180"/>
    </location>
</feature>
<gene>
    <name evidence="2" type="ORF">J07HQW1_02233</name>
</gene>
<feature type="compositionally biased region" description="Basic and acidic residues" evidence="1">
    <location>
        <begin position="97"/>
        <end position="107"/>
    </location>
</feature>
<feature type="compositionally biased region" description="Acidic residues" evidence="1">
    <location>
        <begin position="240"/>
        <end position="279"/>
    </location>
</feature>